<dbReference type="Pfam" id="PF10978">
    <property type="entry name" value="DUF2785"/>
    <property type="match status" value="1"/>
</dbReference>
<reference evidence="1 2" key="1">
    <citation type="submission" date="2017-11" db="EMBL/GenBank/DDBJ databases">
        <title>Bacillus camelliae sp. nov., isolated from pu'er tea.</title>
        <authorList>
            <person name="Niu L."/>
        </authorList>
    </citation>
    <scope>NUCLEOTIDE SEQUENCE [LARGE SCALE GENOMIC DNA]</scope>
    <source>
        <strain evidence="1 2">7578-1</strain>
    </source>
</reference>
<sequence length="83" mass="9499">MGEENADAVFTRSYSALTAQLILNHDIKEEFLSRELLEKSIQSSFLYLHQEKDVPGYVEEKGWAHSIATEYPHCIKGHSFLSI</sequence>
<dbReference type="AlphaFoldDB" id="A0A2N3LKB4"/>
<gene>
    <name evidence="1" type="ORF">CWO92_09845</name>
</gene>
<protein>
    <submittedName>
        <fullName evidence="1">Uncharacterized protein</fullName>
    </submittedName>
</protein>
<proteinExistence type="predicted"/>
<dbReference type="OrthoDB" id="7619731at2"/>
<dbReference type="EMBL" id="PIQO01000006">
    <property type="protein sequence ID" value="PKR85061.1"/>
    <property type="molecule type" value="Genomic_DNA"/>
</dbReference>
<name>A0A2N3LKB4_9BACI</name>
<dbReference type="RefSeq" id="WP_101354042.1">
    <property type="nucleotide sequence ID" value="NZ_PIQO01000006.1"/>
</dbReference>
<accession>A0A2N3LKB4</accession>
<evidence type="ECO:0000313" key="2">
    <source>
        <dbReference type="Proteomes" id="UP000233440"/>
    </source>
</evidence>
<dbReference type="InterPro" id="IPR021247">
    <property type="entry name" value="DUF2785"/>
</dbReference>
<organism evidence="1 2">
    <name type="scientific">Heyndrickxia camelliae</name>
    <dbReference type="NCBI Taxonomy" id="1707093"/>
    <lineage>
        <taxon>Bacteria</taxon>
        <taxon>Bacillati</taxon>
        <taxon>Bacillota</taxon>
        <taxon>Bacilli</taxon>
        <taxon>Bacillales</taxon>
        <taxon>Bacillaceae</taxon>
        <taxon>Heyndrickxia</taxon>
    </lineage>
</organism>
<comment type="caution">
    <text evidence="1">The sequence shown here is derived from an EMBL/GenBank/DDBJ whole genome shotgun (WGS) entry which is preliminary data.</text>
</comment>
<evidence type="ECO:0000313" key="1">
    <source>
        <dbReference type="EMBL" id="PKR85061.1"/>
    </source>
</evidence>
<keyword evidence="2" id="KW-1185">Reference proteome</keyword>
<dbReference type="Proteomes" id="UP000233440">
    <property type="component" value="Unassembled WGS sequence"/>
</dbReference>